<dbReference type="OMA" id="RIRNCDM"/>
<dbReference type="Gramene" id="Manes.01G207800.1.v8.1">
    <property type="protein sequence ID" value="Manes.01G207800.1.v8.1.CDS"/>
    <property type="gene ID" value="Manes.01G207800.v8.1"/>
</dbReference>
<feature type="region of interest" description="Disordered" evidence="2">
    <location>
        <begin position="1"/>
        <end position="27"/>
    </location>
</feature>
<evidence type="ECO:0000256" key="2">
    <source>
        <dbReference type="SAM" id="MobiDB-lite"/>
    </source>
</evidence>
<keyword evidence="1" id="KW-0175">Coiled coil</keyword>
<dbReference type="PANTHER" id="PTHR38936">
    <property type="entry name" value="TITIN-LIKE ISOFORM X2"/>
    <property type="match status" value="1"/>
</dbReference>
<sequence>MGRKPSAARLIEKPHRNESRVVETERDNPLLEKVHLQPENTNTTVERVELQQANSSKTMLGKKVQKFPAKVRRSARLQNSVMDKDNEDIEHILEEISVSESEQEDEPADEELPEPTLNKKILHEKVDYLIQLLKAQQKTMDAFNSTVIGKTFCGENSVMGDLTYKSLYIDSQKKVEALTEENLQLNRKLEFALGKIEVYEKGNRVVPEVLEKLKDLFKDAFWLSSLTRVTEATRNCTASENGDDCKNSAKRKRLDKVTNKN</sequence>
<proteinExistence type="predicted"/>
<feature type="compositionally biased region" description="Basic and acidic residues" evidence="2">
    <location>
        <begin position="10"/>
        <end position="27"/>
    </location>
</feature>
<feature type="region of interest" description="Disordered" evidence="2">
    <location>
        <begin position="237"/>
        <end position="261"/>
    </location>
</feature>
<dbReference type="EMBL" id="CM004387">
    <property type="protein sequence ID" value="OAY61673.1"/>
    <property type="molecule type" value="Genomic_DNA"/>
</dbReference>
<organism evidence="3 4">
    <name type="scientific">Manihot esculenta</name>
    <name type="common">Cassava</name>
    <name type="synonym">Jatropha manihot</name>
    <dbReference type="NCBI Taxonomy" id="3983"/>
    <lineage>
        <taxon>Eukaryota</taxon>
        <taxon>Viridiplantae</taxon>
        <taxon>Streptophyta</taxon>
        <taxon>Embryophyta</taxon>
        <taxon>Tracheophyta</taxon>
        <taxon>Spermatophyta</taxon>
        <taxon>Magnoliopsida</taxon>
        <taxon>eudicotyledons</taxon>
        <taxon>Gunneridae</taxon>
        <taxon>Pentapetalae</taxon>
        <taxon>rosids</taxon>
        <taxon>fabids</taxon>
        <taxon>Malpighiales</taxon>
        <taxon>Euphorbiaceae</taxon>
        <taxon>Crotonoideae</taxon>
        <taxon>Manihoteae</taxon>
        <taxon>Manihot</taxon>
    </lineage>
</organism>
<reference evidence="4" key="1">
    <citation type="journal article" date="2016" name="Nat. Biotechnol.">
        <title>Sequencing wild and cultivated cassava and related species reveals extensive interspecific hybridization and genetic diversity.</title>
        <authorList>
            <person name="Bredeson J.V."/>
            <person name="Lyons J.B."/>
            <person name="Prochnik S.E."/>
            <person name="Wu G.A."/>
            <person name="Ha C.M."/>
            <person name="Edsinger-Gonzales E."/>
            <person name="Grimwood J."/>
            <person name="Schmutz J."/>
            <person name="Rabbi I.Y."/>
            <person name="Egesi C."/>
            <person name="Nauluvula P."/>
            <person name="Lebot V."/>
            <person name="Ndunguru J."/>
            <person name="Mkamilo G."/>
            <person name="Bart R.S."/>
            <person name="Setter T.L."/>
            <person name="Gleadow R.M."/>
            <person name="Kulakow P."/>
            <person name="Ferguson M.E."/>
            <person name="Rounsley S."/>
            <person name="Rokhsar D.S."/>
        </authorList>
    </citation>
    <scope>NUCLEOTIDE SEQUENCE [LARGE SCALE GENOMIC DNA]</scope>
    <source>
        <strain evidence="4">cv. AM560-2</strain>
    </source>
</reference>
<accession>A0A2C9WMQ3</accession>
<evidence type="ECO:0000313" key="3">
    <source>
        <dbReference type="EMBL" id="OAY61673.1"/>
    </source>
</evidence>
<evidence type="ECO:0000313" key="4">
    <source>
        <dbReference type="Proteomes" id="UP000091857"/>
    </source>
</evidence>
<gene>
    <name evidence="3" type="ORF">MANES_01G207800v8</name>
</gene>
<dbReference type="PANTHER" id="PTHR38936:SF1">
    <property type="entry name" value="DUF641 DOMAIN-CONTAINING PROTEIN"/>
    <property type="match status" value="1"/>
</dbReference>
<protein>
    <submittedName>
        <fullName evidence="3">Uncharacterized protein</fullName>
    </submittedName>
</protein>
<evidence type="ECO:0000256" key="1">
    <source>
        <dbReference type="SAM" id="Coils"/>
    </source>
</evidence>
<dbReference type="OrthoDB" id="1937314at2759"/>
<dbReference type="AlphaFoldDB" id="A0A2C9WMQ3"/>
<comment type="caution">
    <text evidence="3">The sequence shown here is derived from an EMBL/GenBank/DDBJ whole genome shotgun (WGS) entry which is preliminary data.</text>
</comment>
<keyword evidence="4" id="KW-1185">Reference proteome</keyword>
<name>A0A2C9WMQ3_MANES</name>
<feature type="coiled-coil region" evidence="1">
    <location>
        <begin position="168"/>
        <end position="195"/>
    </location>
</feature>
<dbReference type="Proteomes" id="UP000091857">
    <property type="component" value="Chromosome 1"/>
</dbReference>